<proteinExistence type="predicted"/>
<dbReference type="Gene3D" id="3.80.10.10">
    <property type="entry name" value="Ribonuclease Inhibitor"/>
    <property type="match status" value="1"/>
</dbReference>
<sequence>MTEKSILRPASQEERLQSFPLLRRPRPPPQPVQKPCRGAFSNEARRRFVGPGEKVPGTFGSGLQEKLGSVSTPLHPLPRHHPTPTSPHRHPSSSRRLHHHPNIREEDSSDQHHVGGPPPFPQRKSKTHRGKRCSTKQKSDRKERKVPDIEEALSPEPEVDDNEFAPLFSDLDEAEEAALYEPPRTRLREKVLSRQNYLKLTGWFATHIPRQDTLNTMILTVDHSVPNGRKPHHQMLLELEAMVSVALAESRRAGTEEEGGRERQQLLWPSPNPGDIVFRSSTSRYFCGEGRSNSPFDSGDQPLISPSEVAILESMLEGGFRLSLKAHFLVSLPPLSPLSLTLTCLNLSFNGLRVFPAEILELTQLRVLRMRNNPVQHIPNDIKRLEKLEDFCISFNALTSLPSGLFELPSLQTLDVSHNSIQHLSRNISKLRTLQRLNVESNELIGLPPSLLSLPLTHLHISGNYLHPFLWRENCRSPPQALVDMCCTVVNALAMERDEGLPYAIREILDCRRSPCDENLCDFCRGPIFGPGLKVVRSTRPAKNFRFPLTTSFRVPVLYRACSQTCARTN</sequence>
<feature type="compositionally biased region" description="Basic and acidic residues" evidence="3">
    <location>
        <begin position="1"/>
        <end position="16"/>
    </location>
</feature>
<feature type="compositionally biased region" description="Basic and acidic residues" evidence="3">
    <location>
        <begin position="250"/>
        <end position="264"/>
    </location>
</feature>
<accession>A0AA35TQD6</accession>
<reference evidence="4" key="1">
    <citation type="submission" date="2023-03" db="EMBL/GenBank/DDBJ databases">
        <authorList>
            <person name="Steffen K."/>
            <person name="Cardenas P."/>
        </authorList>
    </citation>
    <scope>NUCLEOTIDE SEQUENCE</scope>
</reference>
<evidence type="ECO:0000256" key="3">
    <source>
        <dbReference type="SAM" id="MobiDB-lite"/>
    </source>
</evidence>
<feature type="region of interest" description="Disordered" evidence="3">
    <location>
        <begin position="1"/>
        <end position="163"/>
    </location>
</feature>
<name>A0AA35TQD6_GEOBA</name>
<dbReference type="AlphaFoldDB" id="A0AA35TQD6"/>
<dbReference type="GO" id="GO:0005737">
    <property type="term" value="C:cytoplasm"/>
    <property type="evidence" value="ECO:0007669"/>
    <property type="project" value="TreeGrafter"/>
</dbReference>
<dbReference type="PROSITE" id="PS51450">
    <property type="entry name" value="LRR"/>
    <property type="match status" value="1"/>
</dbReference>
<dbReference type="InterPro" id="IPR001611">
    <property type="entry name" value="Leu-rich_rpt"/>
</dbReference>
<feature type="compositionally biased region" description="Basic and acidic residues" evidence="3">
    <location>
        <begin position="102"/>
        <end position="113"/>
    </location>
</feature>
<dbReference type="PANTHER" id="PTHR48051">
    <property type="match status" value="1"/>
</dbReference>
<evidence type="ECO:0000256" key="2">
    <source>
        <dbReference type="ARBA" id="ARBA00022737"/>
    </source>
</evidence>
<feature type="compositionally biased region" description="Basic residues" evidence="3">
    <location>
        <begin position="123"/>
        <end position="135"/>
    </location>
</feature>
<feature type="compositionally biased region" description="Basic and acidic residues" evidence="3">
    <location>
        <begin position="137"/>
        <end position="148"/>
    </location>
</feature>
<dbReference type="Pfam" id="PF13855">
    <property type="entry name" value="LRR_8"/>
    <property type="match status" value="1"/>
</dbReference>
<evidence type="ECO:0000313" key="4">
    <source>
        <dbReference type="EMBL" id="CAI8051171.1"/>
    </source>
</evidence>
<dbReference type="SMART" id="SM00369">
    <property type="entry name" value="LRR_TYP"/>
    <property type="match status" value="4"/>
</dbReference>
<dbReference type="PANTHER" id="PTHR48051:SF46">
    <property type="entry name" value="LEUCINE RICH REPEAT-CONTAINING DOMAIN PROTEIN"/>
    <property type="match status" value="1"/>
</dbReference>
<feature type="compositionally biased region" description="Basic residues" evidence="3">
    <location>
        <begin position="77"/>
        <end position="101"/>
    </location>
</feature>
<dbReference type="InterPro" id="IPR050216">
    <property type="entry name" value="LRR_domain-containing"/>
</dbReference>
<keyword evidence="5" id="KW-1185">Reference proteome</keyword>
<dbReference type="SMART" id="SM00364">
    <property type="entry name" value="LRR_BAC"/>
    <property type="match status" value="4"/>
</dbReference>
<keyword evidence="2" id="KW-0677">Repeat</keyword>
<protein>
    <submittedName>
        <fullName evidence="4">Leucine-rich repeat-containing protein 63</fullName>
    </submittedName>
</protein>
<dbReference type="InterPro" id="IPR032675">
    <property type="entry name" value="LRR_dom_sf"/>
</dbReference>
<keyword evidence="1" id="KW-0433">Leucine-rich repeat</keyword>
<dbReference type="Proteomes" id="UP001174909">
    <property type="component" value="Unassembled WGS sequence"/>
</dbReference>
<evidence type="ECO:0000313" key="5">
    <source>
        <dbReference type="Proteomes" id="UP001174909"/>
    </source>
</evidence>
<feature type="region of interest" description="Disordered" evidence="3">
    <location>
        <begin position="250"/>
        <end position="273"/>
    </location>
</feature>
<evidence type="ECO:0000256" key="1">
    <source>
        <dbReference type="ARBA" id="ARBA00022614"/>
    </source>
</evidence>
<dbReference type="EMBL" id="CASHTH010003906">
    <property type="protein sequence ID" value="CAI8051171.1"/>
    <property type="molecule type" value="Genomic_DNA"/>
</dbReference>
<organism evidence="4 5">
    <name type="scientific">Geodia barretti</name>
    <name type="common">Barrett's horny sponge</name>
    <dbReference type="NCBI Taxonomy" id="519541"/>
    <lineage>
        <taxon>Eukaryota</taxon>
        <taxon>Metazoa</taxon>
        <taxon>Porifera</taxon>
        <taxon>Demospongiae</taxon>
        <taxon>Heteroscleromorpha</taxon>
        <taxon>Tetractinellida</taxon>
        <taxon>Astrophorina</taxon>
        <taxon>Geodiidae</taxon>
        <taxon>Geodia</taxon>
    </lineage>
</organism>
<dbReference type="InterPro" id="IPR003591">
    <property type="entry name" value="Leu-rich_rpt_typical-subtyp"/>
</dbReference>
<comment type="caution">
    <text evidence="4">The sequence shown here is derived from an EMBL/GenBank/DDBJ whole genome shotgun (WGS) entry which is preliminary data.</text>
</comment>
<gene>
    <name evidence="4" type="ORF">GBAR_LOCUS28032</name>
</gene>
<dbReference type="SUPFAM" id="SSF52058">
    <property type="entry name" value="L domain-like"/>
    <property type="match status" value="1"/>
</dbReference>
<feature type="compositionally biased region" description="Acidic residues" evidence="3">
    <location>
        <begin position="149"/>
        <end position="163"/>
    </location>
</feature>